<protein>
    <submittedName>
        <fullName evidence="1">Uncharacterized protein</fullName>
    </submittedName>
</protein>
<sequence>MLINTNYAETLHQASLFNPTNSFLFLLLLLSSPLPLFFTHSPSRLFSLFNQMELQLLSFTVNPFYSSPFLVLFAIAPLFCSSAPRVIEGAEKEEEANDSGYIQSQES</sequence>
<reference evidence="2" key="1">
    <citation type="journal article" date="2023" name="G3 (Bethesda)">
        <title>Genome assembly and association tests identify interacting loci associated with vigor, precocity, and sex in interspecific pistachio rootstocks.</title>
        <authorList>
            <person name="Palmer W."/>
            <person name="Jacygrad E."/>
            <person name="Sagayaradj S."/>
            <person name="Cavanaugh K."/>
            <person name="Han R."/>
            <person name="Bertier L."/>
            <person name="Beede B."/>
            <person name="Kafkas S."/>
            <person name="Golino D."/>
            <person name="Preece J."/>
            <person name="Michelmore R."/>
        </authorList>
    </citation>
    <scope>NUCLEOTIDE SEQUENCE [LARGE SCALE GENOMIC DNA]</scope>
</reference>
<proteinExistence type="predicted"/>
<dbReference type="EMBL" id="CM047736">
    <property type="protein sequence ID" value="KAJ0054339.1"/>
    <property type="molecule type" value="Genomic_DNA"/>
</dbReference>
<name>A0ACC0ZMT2_9ROSI</name>
<evidence type="ECO:0000313" key="2">
    <source>
        <dbReference type="Proteomes" id="UP001163603"/>
    </source>
</evidence>
<comment type="caution">
    <text evidence="1">The sequence shown here is derived from an EMBL/GenBank/DDBJ whole genome shotgun (WGS) entry which is preliminary data.</text>
</comment>
<accession>A0ACC0ZMT2</accession>
<organism evidence="1 2">
    <name type="scientific">Pistacia integerrima</name>
    <dbReference type="NCBI Taxonomy" id="434235"/>
    <lineage>
        <taxon>Eukaryota</taxon>
        <taxon>Viridiplantae</taxon>
        <taxon>Streptophyta</taxon>
        <taxon>Embryophyta</taxon>
        <taxon>Tracheophyta</taxon>
        <taxon>Spermatophyta</taxon>
        <taxon>Magnoliopsida</taxon>
        <taxon>eudicotyledons</taxon>
        <taxon>Gunneridae</taxon>
        <taxon>Pentapetalae</taxon>
        <taxon>rosids</taxon>
        <taxon>malvids</taxon>
        <taxon>Sapindales</taxon>
        <taxon>Anacardiaceae</taxon>
        <taxon>Pistacia</taxon>
    </lineage>
</organism>
<evidence type="ECO:0000313" key="1">
    <source>
        <dbReference type="EMBL" id="KAJ0054339.1"/>
    </source>
</evidence>
<dbReference type="Proteomes" id="UP001163603">
    <property type="component" value="Chromosome 1"/>
</dbReference>
<keyword evidence="2" id="KW-1185">Reference proteome</keyword>
<gene>
    <name evidence="1" type="ORF">Pint_03546</name>
</gene>